<keyword evidence="6" id="KW-0690">Ribosome biogenesis</keyword>
<keyword evidence="12" id="KW-1185">Reference proteome</keyword>
<organism evidence="11 12">
    <name type="scientific">Trichomonascus ciferrii</name>
    <dbReference type="NCBI Taxonomy" id="44093"/>
    <lineage>
        <taxon>Eukaryota</taxon>
        <taxon>Fungi</taxon>
        <taxon>Dikarya</taxon>
        <taxon>Ascomycota</taxon>
        <taxon>Saccharomycotina</taxon>
        <taxon>Dipodascomycetes</taxon>
        <taxon>Dipodascales</taxon>
        <taxon>Trichomonascaceae</taxon>
        <taxon>Trichomonascus</taxon>
        <taxon>Trichomonascus ciferrii complex</taxon>
    </lineage>
</organism>
<comment type="subcellular location">
    <subcellularLocation>
        <location evidence="1">Nucleus</location>
        <location evidence="1">Nucleolus</location>
    </subcellularLocation>
</comment>
<dbReference type="Proteomes" id="UP000761534">
    <property type="component" value="Unassembled WGS sequence"/>
</dbReference>
<sequence length="189" mass="21734">MTKKTKKVNGTRSIEPDVFRDENAKNQLAINNKNYDNSKLKPKAGKNRVSKSTTGKNTKAKKQPVYSEKDLDLPKLNTAINPEGVKLAKRGKKGKKFADEDAMMRIMKSVSQTVDSKNASKLEKARQLEEIREAKRKEMERKEQEKEERLSQKKSELRKKRKKSTPLRDDDDSNNDKKLTKPKKKVSFA</sequence>
<comment type="caution">
    <text evidence="11">The sequence shown here is derived from an EMBL/GenBank/DDBJ whole genome shotgun (WGS) entry which is preliminary data.</text>
</comment>
<dbReference type="GO" id="GO:0003729">
    <property type="term" value="F:mRNA binding"/>
    <property type="evidence" value="ECO:0007669"/>
    <property type="project" value="InterPro"/>
</dbReference>
<evidence type="ECO:0000256" key="6">
    <source>
        <dbReference type="ARBA" id="ARBA00022517"/>
    </source>
</evidence>
<evidence type="ECO:0000256" key="10">
    <source>
        <dbReference type="SAM" id="MobiDB-lite"/>
    </source>
</evidence>
<gene>
    <name evidence="11" type="ORF">TRICI_002773</name>
</gene>
<feature type="compositionally biased region" description="Basic and acidic residues" evidence="10">
    <location>
        <begin position="133"/>
        <end position="155"/>
    </location>
</feature>
<evidence type="ECO:0000313" key="12">
    <source>
        <dbReference type="Proteomes" id="UP000761534"/>
    </source>
</evidence>
<dbReference type="GO" id="GO:0042273">
    <property type="term" value="P:ribosomal large subunit biogenesis"/>
    <property type="evidence" value="ECO:0007669"/>
    <property type="project" value="InterPro"/>
</dbReference>
<dbReference type="GO" id="GO:0051028">
    <property type="term" value="P:mRNA transport"/>
    <property type="evidence" value="ECO:0007669"/>
    <property type="project" value="UniProtKB-KW"/>
</dbReference>
<comment type="similarity">
    <text evidence="2">Belongs to the LOC1 family.</text>
</comment>
<reference evidence="11" key="1">
    <citation type="journal article" date="2019" name="G3 (Bethesda)">
        <title>Genome Assemblies of Two Rare Opportunistic Yeast Pathogens: Diutina rugosa (syn. Candida rugosa) and Trichomonascus ciferrii (syn. Candida ciferrii).</title>
        <authorList>
            <person name="Mixao V."/>
            <person name="Saus E."/>
            <person name="Hansen A.P."/>
            <person name="Lass-Florl C."/>
            <person name="Gabaldon T."/>
        </authorList>
    </citation>
    <scope>NUCLEOTIDE SEQUENCE</scope>
    <source>
        <strain evidence="11">CBS 4856</strain>
    </source>
</reference>
<evidence type="ECO:0000256" key="5">
    <source>
        <dbReference type="ARBA" id="ARBA00022448"/>
    </source>
</evidence>
<keyword evidence="5" id="KW-0813">Transport</keyword>
<keyword evidence="7" id="KW-0509">mRNA transport</keyword>
<evidence type="ECO:0000256" key="7">
    <source>
        <dbReference type="ARBA" id="ARBA00022816"/>
    </source>
</evidence>
<feature type="compositionally biased region" description="Basic residues" evidence="10">
    <location>
        <begin position="40"/>
        <end position="49"/>
    </location>
</feature>
<feature type="region of interest" description="Disordered" evidence="10">
    <location>
        <begin position="109"/>
        <end position="128"/>
    </location>
</feature>
<dbReference type="GO" id="GO:0030687">
    <property type="term" value="C:preribosome, large subunit precursor"/>
    <property type="evidence" value="ECO:0007669"/>
    <property type="project" value="TreeGrafter"/>
</dbReference>
<feature type="compositionally biased region" description="Basic residues" evidence="10">
    <location>
        <begin position="180"/>
        <end position="189"/>
    </location>
</feature>
<dbReference type="AlphaFoldDB" id="A0A642V5P5"/>
<evidence type="ECO:0000256" key="2">
    <source>
        <dbReference type="ARBA" id="ARBA00008132"/>
    </source>
</evidence>
<feature type="region of interest" description="Disordered" evidence="10">
    <location>
        <begin position="133"/>
        <end position="189"/>
    </location>
</feature>
<feature type="compositionally biased region" description="Basic and acidic residues" evidence="10">
    <location>
        <begin position="118"/>
        <end position="128"/>
    </location>
</feature>
<feature type="region of interest" description="Disordered" evidence="10">
    <location>
        <begin position="1"/>
        <end position="70"/>
    </location>
</feature>
<evidence type="ECO:0000313" key="11">
    <source>
        <dbReference type="EMBL" id="KAA8914937.1"/>
    </source>
</evidence>
<keyword evidence="8" id="KW-0175">Coiled coil</keyword>
<evidence type="ECO:0000256" key="4">
    <source>
        <dbReference type="ARBA" id="ARBA00020853"/>
    </source>
</evidence>
<protein>
    <recommendedName>
        <fullName evidence="3">60S ribosomal subunit assembly/export protein LOC1</fullName>
    </recommendedName>
    <alternativeName>
        <fullName evidence="4">60S ribosomal subunit assembly/export protein loc1</fullName>
    </alternativeName>
</protein>
<keyword evidence="9" id="KW-0539">Nucleus</keyword>
<proteinExistence type="inferred from homology"/>
<dbReference type="GO" id="GO:0008298">
    <property type="term" value="P:intracellular mRNA localization"/>
    <property type="evidence" value="ECO:0007669"/>
    <property type="project" value="TreeGrafter"/>
</dbReference>
<dbReference type="VEuPathDB" id="FungiDB:TRICI_002773"/>
<dbReference type="GO" id="GO:0005730">
    <property type="term" value="C:nucleolus"/>
    <property type="evidence" value="ECO:0007669"/>
    <property type="project" value="UniProtKB-SubCell"/>
</dbReference>
<evidence type="ECO:0000256" key="8">
    <source>
        <dbReference type="ARBA" id="ARBA00023054"/>
    </source>
</evidence>
<evidence type="ECO:0000256" key="1">
    <source>
        <dbReference type="ARBA" id="ARBA00004604"/>
    </source>
</evidence>
<evidence type="ECO:0000256" key="3">
    <source>
        <dbReference type="ARBA" id="ARBA00019670"/>
    </source>
</evidence>
<accession>A0A642V5P5</accession>
<feature type="compositionally biased region" description="Polar residues" evidence="10">
    <location>
        <begin position="25"/>
        <end position="37"/>
    </location>
</feature>
<dbReference type="InterPro" id="IPR037650">
    <property type="entry name" value="Loc1"/>
</dbReference>
<dbReference type="OrthoDB" id="1743802at2759"/>
<name>A0A642V5P5_9ASCO</name>
<dbReference type="PANTHER" id="PTHR28028:SF1">
    <property type="entry name" value="60S RIBOSOMAL SUBUNIT ASSEMBLY_EXPORT PROTEIN LOC1"/>
    <property type="match status" value="1"/>
</dbReference>
<dbReference type="PANTHER" id="PTHR28028">
    <property type="entry name" value="60S RIBOSOMAL SUBUNIT ASSEMBLY/EXPORT PROTEIN LOC1"/>
    <property type="match status" value="1"/>
</dbReference>
<feature type="compositionally biased region" description="Basic residues" evidence="10">
    <location>
        <begin position="156"/>
        <end position="165"/>
    </location>
</feature>
<feature type="compositionally biased region" description="Basic and acidic residues" evidence="10">
    <location>
        <begin position="14"/>
        <end position="24"/>
    </location>
</feature>
<evidence type="ECO:0000256" key="9">
    <source>
        <dbReference type="ARBA" id="ARBA00023242"/>
    </source>
</evidence>
<dbReference type="EMBL" id="SWFS01000189">
    <property type="protein sequence ID" value="KAA8914937.1"/>
    <property type="molecule type" value="Genomic_DNA"/>
</dbReference>